<evidence type="ECO:0000313" key="1">
    <source>
        <dbReference type="EMBL" id="GFY24661.1"/>
    </source>
</evidence>
<keyword evidence="2" id="KW-1185">Reference proteome</keyword>
<comment type="caution">
    <text evidence="1">The sequence shown here is derived from an EMBL/GenBank/DDBJ whole genome shotgun (WGS) entry which is preliminary data.</text>
</comment>
<proteinExistence type="predicted"/>
<organism evidence="1 2">
    <name type="scientific">Trichonephila clavipes</name>
    <name type="common">Golden silk orbweaver</name>
    <name type="synonym">Nephila clavipes</name>
    <dbReference type="NCBI Taxonomy" id="2585209"/>
    <lineage>
        <taxon>Eukaryota</taxon>
        <taxon>Metazoa</taxon>
        <taxon>Ecdysozoa</taxon>
        <taxon>Arthropoda</taxon>
        <taxon>Chelicerata</taxon>
        <taxon>Arachnida</taxon>
        <taxon>Araneae</taxon>
        <taxon>Araneomorphae</taxon>
        <taxon>Entelegynae</taxon>
        <taxon>Araneoidea</taxon>
        <taxon>Nephilidae</taxon>
        <taxon>Trichonephila</taxon>
    </lineage>
</organism>
<accession>A0A8X7BA04</accession>
<protein>
    <submittedName>
        <fullName evidence="1">Uncharacterized protein</fullName>
    </submittedName>
</protein>
<evidence type="ECO:0000313" key="2">
    <source>
        <dbReference type="Proteomes" id="UP000887159"/>
    </source>
</evidence>
<reference evidence="1" key="1">
    <citation type="submission" date="2020-08" db="EMBL/GenBank/DDBJ databases">
        <title>Multicomponent nature underlies the extraordinary mechanical properties of spider dragline silk.</title>
        <authorList>
            <person name="Kono N."/>
            <person name="Nakamura H."/>
            <person name="Mori M."/>
            <person name="Yoshida Y."/>
            <person name="Ohtoshi R."/>
            <person name="Malay A.D."/>
            <person name="Moran D.A.P."/>
            <person name="Tomita M."/>
            <person name="Numata K."/>
            <person name="Arakawa K."/>
        </authorList>
    </citation>
    <scope>NUCLEOTIDE SEQUENCE</scope>
</reference>
<dbReference type="EMBL" id="BMAU01021369">
    <property type="protein sequence ID" value="GFY24661.1"/>
    <property type="molecule type" value="Genomic_DNA"/>
</dbReference>
<sequence>MPPTHHWYVGDTSRLALALKCDRGSQTTLSRLRGGHIKCLSCSEDMNINLSLPSRSILKTVCVPRNPGVPQVTIKKIEKK</sequence>
<dbReference type="AlphaFoldDB" id="A0A8X7BA04"/>
<dbReference type="Proteomes" id="UP000887159">
    <property type="component" value="Unassembled WGS sequence"/>
</dbReference>
<name>A0A8X7BA04_TRICX</name>
<gene>
    <name evidence="1" type="ORF">TNCV_1017071</name>
</gene>